<evidence type="ECO:0000256" key="2">
    <source>
        <dbReference type="ARBA" id="ARBA00023002"/>
    </source>
</evidence>
<sequence length="207" mass="22285">MNRWPGTSVAPPHSPGQTWLQTRQQGDAAMGSENTATLDTPPRRPGPQDMRSVLGHFCTGIGVITGQDGQRPVGFTCQSITSVSLDPPYVSFCPSRGSSTWPLIRSSGRMCINILTDDQQAVCAQFARSSDDKFAGIEWSPAANGAPRLHDTLATIEADLEYEHGAGDHTIVVVHVTALRAHSGRPLLFYRGDYGGFADRPTPPTPE</sequence>
<feature type="region of interest" description="Disordered" evidence="3">
    <location>
        <begin position="1"/>
        <end position="50"/>
    </location>
</feature>
<comment type="caution">
    <text evidence="5">The sequence shown here is derived from an EMBL/GenBank/DDBJ whole genome shotgun (WGS) entry which is preliminary data.</text>
</comment>
<organism evidence="5 6">
    <name type="scientific">[Mycobacterium] fortunisiensis</name>
    <dbReference type="NCBI Taxonomy" id="2600579"/>
    <lineage>
        <taxon>Bacteria</taxon>
        <taxon>Bacillati</taxon>
        <taxon>Actinomycetota</taxon>
        <taxon>Actinomycetes</taxon>
        <taxon>Mycobacteriales</taxon>
        <taxon>Mycobacteriaceae</taxon>
        <taxon>Mycolicibacterium</taxon>
    </lineage>
</organism>
<proteinExistence type="inferred from homology"/>
<dbReference type="EMBL" id="VOMB01000003">
    <property type="protein sequence ID" value="MBU9762806.1"/>
    <property type="molecule type" value="Genomic_DNA"/>
</dbReference>
<dbReference type="Proteomes" id="UP000812982">
    <property type="component" value="Unassembled WGS sequence"/>
</dbReference>
<reference evidence="5 6" key="1">
    <citation type="journal article" date="2021" name="Sci. Rep.">
        <title>Phenotypic and genomic hallmarks of a novel, potentially pathogenic rapidly growing Mycobacterium species related to the Mycobacterium fortuitum complex.</title>
        <authorList>
            <person name="Gharbi R."/>
            <person name="Khanna V."/>
            <person name="Frigui W."/>
            <person name="Mhenni B."/>
            <person name="Brosch R."/>
            <person name="Mardassi H."/>
        </authorList>
    </citation>
    <scope>NUCLEOTIDE SEQUENCE [LARGE SCALE GENOMIC DNA]</scope>
    <source>
        <strain evidence="5 6">TNTM28</strain>
    </source>
</reference>
<comment type="similarity">
    <text evidence="1">Belongs to the non-flavoprotein flavin reductase family.</text>
</comment>
<dbReference type="SMART" id="SM00903">
    <property type="entry name" value="Flavin_Reduct"/>
    <property type="match status" value="1"/>
</dbReference>
<dbReference type="InterPro" id="IPR050268">
    <property type="entry name" value="NADH-dep_flavin_reductase"/>
</dbReference>
<feature type="domain" description="Flavin reductase like" evidence="4">
    <location>
        <begin position="54"/>
        <end position="196"/>
    </location>
</feature>
<accession>A0ABS6KH19</accession>
<protein>
    <submittedName>
        <fullName evidence="5">Flavin reductase family protein</fullName>
    </submittedName>
</protein>
<gene>
    <name evidence="5" type="ORF">FR943_02915</name>
</gene>
<name>A0ABS6KH19_9MYCO</name>
<evidence type="ECO:0000313" key="6">
    <source>
        <dbReference type="Proteomes" id="UP000812982"/>
    </source>
</evidence>
<evidence type="ECO:0000256" key="1">
    <source>
        <dbReference type="ARBA" id="ARBA00008898"/>
    </source>
</evidence>
<dbReference type="Pfam" id="PF01613">
    <property type="entry name" value="Flavin_Reduct"/>
    <property type="match status" value="1"/>
</dbReference>
<dbReference type="PANTHER" id="PTHR30466:SF11">
    <property type="entry name" value="FLAVIN-DEPENDENT MONOOXYGENASE, REDUCTASE SUBUNIT HSAB"/>
    <property type="match status" value="1"/>
</dbReference>
<dbReference type="InterPro" id="IPR002563">
    <property type="entry name" value="Flavin_Rdtase-like_dom"/>
</dbReference>
<keyword evidence="2" id="KW-0560">Oxidoreductase</keyword>
<dbReference type="PANTHER" id="PTHR30466">
    <property type="entry name" value="FLAVIN REDUCTASE"/>
    <property type="match status" value="1"/>
</dbReference>
<evidence type="ECO:0000313" key="5">
    <source>
        <dbReference type="EMBL" id="MBU9762806.1"/>
    </source>
</evidence>
<evidence type="ECO:0000256" key="3">
    <source>
        <dbReference type="SAM" id="MobiDB-lite"/>
    </source>
</evidence>
<keyword evidence="6" id="KW-1185">Reference proteome</keyword>
<feature type="compositionally biased region" description="Polar residues" evidence="3">
    <location>
        <begin position="15"/>
        <end position="25"/>
    </location>
</feature>
<evidence type="ECO:0000259" key="4">
    <source>
        <dbReference type="SMART" id="SM00903"/>
    </source>
</evidence>